<dbReference type="PANTHER" id="PTHR24960:SF79">
    <property type="entry name" value="PHOTOSYSTEM I IRON-SULFUR CENTER"/>
    <property type="match status" value="1"/>
</dbReference>
<evidence type="ECO:0000313" key="7">
    <source>
        <dbReference type="Proteomes" id="UP000002534"/>
    </source>
</evidence>
<keyword evidence="7" id="KW-1185">Reference proteome</keyword>
<protein>
    <submittedName>
        <fullName evidence="6">Iron-sulfur cluster-binding protein, pyridoxine-5'-phosphate oxidase superfamily domain-containing</fullName>
    </submittedName>
</protein>
<name>Q3A866_SYNC1</name>
<dbReference type="GO" id="GO:0046872">
    <property type="term" value="F:metal ion binding"/>
    <property type="evidence" value="ECO:0007669"/>
    <property type="project" value="UniProtKB-KW"/>
</dbReference>
<organism evidence="6 7">
    <name type="scientific">Syntrophotalea carbinolica (strain DSM 2380 / NBRC 103641 / GraBd1)</name>
    <name type="common">Pelobacter carbinolicus</name>
    <dbReference type="NCBI Taxonomy" id="338963"/>
    <lineage>
        <taxon>Bacteria</taxon>
        <taxon>Pseudomonadati</taxon>
        <taxon>Thermodesulfobacteriota</taxon>
        <taxon>Desulfuromonadia</taxon>
        <taxon>Desulfuromonadales</taxon>
        <taxon>Syntrophotaleaceae</taxon>
        <taxon>Syntrophotalea</taxon>
    </lineage>
</organism>
<keyword evidence="4" id="KW-0411">Iron-sulfur</keyword>
<keyword evidence="1" id="KW-0004">4Fe-4S</keyword>
<dbReference type="InterPro" id="IPR050157">
    <property type="entry name" value="PSI_iron-sulfur_center"/>
</dbReference>
<dbReference type="Gene3D" id="3.30.70.20">
    <property type="match status" value="1"/>
</dbReference>
<dbReference type="KEGG" id="pca:Pcar_0165"/>
<dbReference type="RefSeq" id="WP_011339820.1">
    <property type="nucleotide sequence ID" value="NC_007498.2"/>
</dbReference>
<dbReference type="eggNOG" id="COG1149">
    <property type="taxonomic scope" value="Bacteria"/>
</dbReference>
<accession>Q3A866</accession>
<dbReference type="PROSITE" id="PS00198">
    <property type="entry name" value="4FE4S_FER_1"/>
    <property type="match status" value="1"/>
</dbReference>
<dbReference type="AlphaFoldDB" id="Q3A866"/>
<gene>
    <name evidence="6" type="ordered locus">Pcar_0165</name>
</gene>
<dbReference type="InterPro" id="IPR012349">
    <property type="entry name" value="Split_barrel_FMN-bd"/>
</dbReference>
<evidence type="ECO:0000259" key="5">
    <source>
        <dbReference type="PROSITE" id="PS51379"/>
    </source>
</evidence>
<evidence type="ECO:0000256" key="2">
    <source>
        <dbReference type="ARBA" id="ARBA00022723"/>
    </source>
</evidence>
<proteinExistence type="predicted"/>
<dbReference type="InterPro" id="IPR017900">
    <property type="entry name" value="4Fe4S_Fe_S_CS"/>
</dbReference>
<dbReference type="SUPFAM" id="SSF54862">
    <property type="entry name" value="4Fe-4S ferredoxins"/>
    <property type="match status" value="1"/>
</dbReference>
<dbReference type="Proteomes" id="UP000002534">
    <property type="component" value="Chromosome"/>
</dbReference>
<dbReference type="PANTHER" id="PTHR24960">
    <property type="entry name" value="PHOTOSYSTEM I IRON-SULFUR CENTER-RELATED"/>
    <property type="match status" value="1"/>
</dbReference>
<feature type="domain" description="4Fe-4S ferredoxin-type" evidence="5">
    <location>
        <begin position="165"/>
        <end position="193"/>
    </location>
</feature>
<dbReference type="HOGENOM" id="CLU_090277_0_0_7"/>
<evidence type="ECO:0000256" key="1">
    <source>
        <dbReference type="ARBA" id="ARBA00022485"/>
    </source>
</evidence>
<keyword evidence="2" id="KW-0479">Metal-binding</keyword>
<reference evidence="6 7" key="2">
    <citation type="journal article" date="2012" name="BMC Genomics">
        <title>The genome of Pelobacter carbinolicus reveals surprising metabolic capabilities and physiological features.</title>
        <authorList>
            <person name="Aklujkar M."/>
            <person name="Haveman S.A."/>
            <person name="Didonato R.Jr."/>
            <person name="Chertkov O."/>
            <person name="Han C.S."/>
            <person name="Land M.L."/>
            <person name="Brown P."/>
            <person name="Lovley D.R."/>
        </authorList>
    </citation>
    <scope>NUCLEOTIDE SEQUENCE [LARGE SCALE GENOMIC DNA]</scope>
    <source>
        <strain evidence="7">DSM 2380 / NBRC 103641 / GraBd1</strain>
    </source>
</reference>
<reference evidence="7" key="1">
    <citation type="submission" date="2005-10" db="EMBL/GenBank/DDBJ databases">
        <title>Complete sequence of Pelobacter carbinolicus DSM 2380.</title>
        <authorList>
            <person name="Copeland A."/>
            <person name="Lucas S."/>
            <person name="Lapidus A."/>
            <person name="Barry K."/>
            <person name="Detter J.C."/>
            <person name="Glavina T."/>
            <person name="Hammon N."/>
            <person name="Israni S."/>
            <person name="Pitluck S."/>
            <person name="Chertkov O."/>
            <person name="Schmutz J."/>
            <person name="Larimer F."/>
            <person name="Land M."/>
            <person name="Kyrpides N."/>
            <person name="Ivanova N."/>
            <person name="Richardson P."/>
        </authorList>
    </citation>
    <scope>NUCLEOTIDE SEQUENCE [LARGE SCALE GENOMIC DNA]</scope>
    <source>
        <strain evidence="7">DSM 2380 / NBRC 103641 / GraBd1</strain>
    </source>
</reference>
<feature type="domain" description="4Fe-4S ferredoxin-type" evidence="5">
    <location>
        <begin position="194"/>
        <end position="223"/>
    </location>
</feature>
<dbReference type="Pfam" id="PF13187">
    <property type="entry name" value="Fer4_9"/>
    <property type="match status" value="1"/>
</dbReference>
<evidence type="ECO:0000256" key="3">
    <source>
        <dbReference type="ARBA" id="ARBA00023004"/>
    </source>
</evidence>
<keyword evidence="3" id="KW-0408">Iron</keyword>
<sequence>MNIEDIYKKFDKIGCLTFATIDKGTPQTRIAHLFAYDHEGLYFRTMITKPFYEQLSKTKKASICGMYPKTSVSYNWEGMPYFPPGYTIRATGNVREIPFDVLKEKSVADEMFLLGVKDIEKYPAMTTFCLYEAWGEVYDFDYEMEHRSHKLLREGFSFGGALIPFRGVRITDACISCGKCQAGCSFKAISQHEGKFVIDHTRCDACGDCYMVCPAGAIEIVAGDPNS</sequence>
<dbReference type="EMBL" id="CP000142">
    <property type="protein sequence ID" value="ABA87426.1"/>
    <property type="molecule type" value="Genomic_DNA"/>
</dbReference>
<dbReference type="InterPro" id="IPR017896">
    <property type="entry name" value="4Fe4S_Fe-S-bd"/>
</dbReference>
<dbReference type="eggNOG" id="COG5015">
    <property type="taxonomic scope" value="Bacteria"/>
</dbReference>
<dbReference type="STRING" id="338963.Pcar_0165"/>
<dbReference type="SUPFAM" id="SSF50475">
    <property type="entry name" value="FMN-binding split barrel"/>
    <property type="match status" value="1"/>
</dbReference>
<evidence type="ECO:0000256" key="4">
    <source>
        <dbReference type="ARBA" id="ARBA00023014"/>
    </source>
</evidence>
<dbReference type="PROSITE" id="PS51379">
    <property type="entry name" value="4FE4S_FER_2"/>
    <property type="match status" value="2"/>
</dbReference>
<evidence type="ECO:0000313" key="6">
    <source>
        <dbReference type="EMBL" id="ABA87426.1"/>
    </source>
</evidence>
<dbReference type="Gene3D" id="2.30.110.10">
    <property type="entry name" value="Electron Transport, Fmn-binding Protein, Chain A"/>
    <property type="match status" value="1"/>
</dbReference>
<dbReference type="GO" id="GO:0051539">
    <property type="term" value="F:4 iron, 4 sulfur cluster binding"/>
    <property type="evidence" value="ECO:0007669"/>
    <property type="project" value="UniProtKB-KW"/>
</dbReference>